<dbReference type="InterPro" id="IPR025983">
    <property type="entry name" value="Cys_rich_CPCC"/>
</dbReference>
<dbReference type="Proteomes" id="UP000033163">
    <property type="component" value="Chromosome I"/>
</dbReference>
<dbReference type="HOGENOM" id="CLU_1382946_0_0_9"/>
<dbReference type="EMBL" id="LN831776">
    <property type="protein sequence ID" value="CQR56989.1"/>
    <property type="molecule type" value="Genomic_DNA"/>
</dbReference>
<gene>
    <name evidence="2" type="ORF">PRIO_4587</name>
</gene>
<feature type="domain" description="Cysteine-rich CPCC" evidence="1">
    <location>
        <begin position="123"/>
        <end position="185"/>
    </location>
</feature>
<dbReference type="STRING" id="483937.AMQ84_19485"/>
<dbReference type="AlphaFoldDB" id="A0A0E4CY31"/>
<reference evidence="3" key="1">
    <citation type="submission" date="2015-03" db="EMBL/GenBank/DDBJ databases">
        <authorList>
            <person name="Wibberg D."/>
        </authorList>
    </citation>
    <scope>NUCLEOTIDE SEQUENCE [LARGE SCALE GENOMIC DNA]</scope>
</reference>
<dbReference type="RefSeq" id="WP_231869737.1">
    <property type="nucleotide sequence ID" value="NZ_LN831776.1"/>
</dbReference>
<evidence type="ECO:0000259" key="1">
    <source>
        <dbReference type="Pfam" id="PF14206"/>
    </source>
</evidence>
<organism evidence="2 3">
    <name type="scientific">Paenibacillus riograndensis SBR5</name>
    <dbReference type="NCBI Taxonomy" id="1073571"/>
    <lineage>
        <taxon>Bacteria</taxon>
        <taxon>Bacillati</taxon>
        <taxon>Bacillota</taxon>
        <taxon>Bacilli</taxon>
        <taxon>Bacillales</taxon>
        <taxon>Paenibacillaceae</taxon>
        <taxon>Paenibacillus</taxon>
        <taxon>Paenibacillus sonchi group</taxon>
    </lineage>
</organism>
<dbReference type="PATRIC" id="fig|1073571.4.peg.4922"/>
<name>A0A0E4CY31_9BACL</name>
<protein>
    <recommendedName>
        <fullName evidence="1">Cysteine-rich CPCC domain-containing protein</fullName>
    </recommendedName>
</protein>
<accession>A0A0E4CY31</accession>
<evidence type="ECO:0000313" key="3">
    <source>
        <dbReference type="Proteomes" id="UP000033163"/>
    </source>
</evidence>
<evidence type="ECO:0000313" key="2">
    <source>
        <dbReference type="EMBL" id="CQR56989.1"/>
    </source>
</evidence>
<sequence length="197" mass="21918">MESILAALYHGQLQPDETIVPSHPVFGFSHTFGPPTSALPIVFGFSHTFGPHTSRLPIVFGFSHTFGPTASRLPNVFGFSHTFSPHTSRLPNVFGFSHTYLSKLVSAILDSNQEVEGLPEELYSCPCCEFKTLPTKGEYDICPVCFWEDDGSRDPSHYSSPNHMTLAQARDNFIKFGAVDESSLQFLLLDRLELFSK</sequence>
<proteinExistence type="predicted"/>
<dbReference type="Pfam" id="PF14206">
    <property type="entry name" value="Cys_rich_CPCC"/>
    <property type="match status" value="1"/>
</dbReference>
<dbReference type="KEGG" id="pri:PRIO_4587"/>